<dbReference type="GO" id="GO:0045025">
    <property type="term" value="C:mitochondrial degradosome"/>
    <property type="evidence" value="ECO:0007669"/>
    <property type="project" value="TreeGrafter"/>
</dbReference>
<evidence type="ECO:0000256" key="5">
    <source>
        <dbReference type="ARBA" id="ARBA00022806"/>
    </source>
</evidence>
<evidence type="ECO:0000256" key="10">
    <source>
        <dbReference type="SAM" id="MobiDB-lite"/>
    </source>
</evidence>
<keyword evidence="8" id="KW-0496">Mitochondrion</keyword>
<comment type="catalytic activity">
    <reaction evidence="9">
        <text>ATP + H2O = ADP + phosphate + H(+)</text>
        <dbReference type="Rhea" id="RHEA:13065"/>
        <dbReference type="ChEBI" id="CHEBI:15377"/>
        <dbReference type="ChEBI" id="CHEBI:15378"/>
        <dbReference type="ChEBI" id="CHEBI:30616"/>
        <dbReference type="ChEBI" id="CHEBI:43474"/>
        <dbReference type="ChEBI" id="CHEBI:456216"/>
        <dbReference type="EC" id="3.6.4.13"/>
    </reaction>
</comment>
<dbReference type="PANTHER" id="PTHR12131">
    <property type="entry name" value="ATP-DEPENDENT RNA AND DNA HELICASE"/>
    <property type="match status" value="1"/>
</dbReference>
<keyword evidence="4" id="KW-0378">Hydrolase</keyword>
<dbReference type="GO" id="GO:0016787">
    <property type="term" value="F:hydrolase activity"/>
    <property type="evidence" value="ECO:0007669"/>
    <property type="project" value="UniProtKB-KW"/>
</dbReference>
<dbReference type="GO" id="GO:0003724">
    <property type="term" value="F:RNA helicase activity"/>
    <property type="evidence" value="ECO:0007669"/>
    <property type="project" value="UniProtKB-EC"/>
</dbReference>
<dbReference type="InterPro" id="IPR022192">
    <property type="entry name" value="SUV3_C"/>
</dbReference>
<dbReference type="HOGENOM" id="CLU_010647_0_0_1"/>
<accession>A0A067TG42</accession>
<dbReference type="SUPFAM" id="SSF52540">
    <property type="entry name" value="P-loop containing nucleoside triphosphate hydrolases"/>
    <property type="match status" value="1"/>
</dbReference>
<dbReference type="GO" id="GO:0005524">
    <property type="term" value="F:ATP binding"/>
    <property type="evidence" value="ECO:0007669"/>
    <property type="project" value="UniProtKB-KW"/>
</dbReference>
<evidence type="ECO:0000256" key="4">
    <source>
        <dbReference type="ARBA" id="ARBA00022801"/>
    </source>
</evidence>
<gene>
    <name evidence="12" type="ORF">GALMADRAFT_240629</name>
</gene>
<keyword evidence="7" id="KW-0809">Transit peptide</keyword>
<dbReference type="InterPro" id="IPR001650">
    <property type="entry name" value="Helicase_C-like"/>
</dbReference>
<evidence type="ECO:0000259" key="11">
    <source>
        <dbReference type="PROSITE" id="PS51194"/>
    </source>
</evidence>
<keyword evidence="6" id="KW-0067">ATP-binding</keyword>
<comment type="subcellular location">
    <subcellularLocation>
        <location evidence="1">Mitochondrion</location>
    </subcellularLocation>
</comment>
<feature type="compositionally biased region" description="Polar residues" evidence="10">
    <location>
        <begin position="38"/>
        <end position="50"/>
    </location>
</feature>
<dbReference type="FunFam" id="3.40.50.300:FF:000269">
    <property type="entry name" value="ATP-dependent RNA helicase SUPV3L1, mitochondrial"/>
    <property type="match status" value="1"/>
</dbReference>
<keyword evidence="3" id="KW-0547">Nucleotide-binding</keyword>
<dbReference type="AlphaFoldDB" id="A0A067TG42"/>
<proteinExistence type="predicted"/>
<evidence type="ECO:0000313" key="12">
    <source>
        <dbReference type="EMBL" id="KDR82116.1"/>
    </source>
</evidence>
<dbReference type="Gene3D" id="1.20.272.40">
    <property type="match status" value="1"/>
</dbReference>
<evidence type="ECO:0000256" key="9">
    <source>
        <dbReference type="ARBA" id="ARBA00047984"/>
    </source>
</evidence>
<dbReference type="FunFam" id="3.40.50.300:FF:000957">
    <property type="entry name" value="ATP-dependent RNA helicase SUV3L, mitochondrial"/>
    <property type="match status" value="1"/>
</dbReference>
<organism evidence="12 13">
    <name type="scientific">Galerina marginata (strain CBS 339.88)</name>
    <dbReference type="NCBI Taxonomy" id="685588"/>
    <lineage>
        <taxon>Eukaryota</taxon>
        <taxon>Fungi</taxon>
        <taxon>Dikarya</taxon>
        <taxon>Basidiomycota</taxon>
        <taxon>Agaricomycotina</taxon>
        <taxon>Agaricomycetes</taxon>
        <taxon>Agaricomycetidae</taxon>
        <taxon>Agaricales</taxon>
        <taxon>Agaricineae</taxon>
        <taxon>Strophariaceae</taxon>
        <taxon>Galerina</taxon>
    </lineage>
</organism>
<name>A0A067TG42_GALM3</name>
<feature type="region of interest" description="Disordered" evidence="10">
    <location>
        <begin position="35"/>
        <end position="87"/>
    </location>
</feature>
<dbReference type="CDD" id="cd18805">
    <property type="entry name" value="SF2_C_suv3"/>
    <property type="match status" value="1"/>
</dbReference>
<dbReference type="CDD" id="cd17913">
    <property type="entry name" value="DEXQc_Suv3"/>
    <property type="match status" value="1"/>
</dbReference>
<dbReference type="InterPro" id="IPR050699">
    <property type="entry name" value="RNA-DNA_Helicase"/>
</dbReference>
<dbReference type="InterPro" id="IPR055206">
    <property type="entry name" value="DEXQc_SUV3"/>
</dbReference>
<reference evidence="13" key="1">
    <citation type="journal article" date="2014" name="Proc. Natl. Acad. Sci. U.S.A.">
        <title>Extensive sampling of basidiomycete genomes demonstrates inadequacy of the white-rot/brown-rot paradigm for wood decay fungi.</title>
        <authorList>
            <person name="Riley R."/>
            <person name="Salamov A.A."/>
            <person name="Brown D.W."/>
            <person name="Nagy L.G."/>
            <person name="Floudas D."/>
            <person name="Held B.W."/>
            <person name="Levasseur A."/>
            <person name="Lombard V."/>
            <person name="Morin E."/>
            <person name="Otillar R."/>
            <person name="Lindquist E.A."/>
            <person name="Sun H."/>
            <person name="LaButti K.M."/>
            <person name="Schmutz J."/>
            <person name="Jabbour D."/>
            <person name="Luo H."/>
            <person name="Baker S.E."/>
            <person name="Pisabarro A.G."/>
            <person name="Walton J.D."/>
            <person name="Blanchette R.A."/>
            <person name="Henrissat B."/>
            <person name="Martin F."/>
            <person name="Cullen D."/>
            <person name="Hibbett D.S."/>
            <person name="Grigoriev I.V."/>
        </authorList>
    </citation>
    <scope>NUCLEOTIDE SEQUENCE [LARGE SCALE GENOMIC DNA]</scope>
    <source>
        <strain evidence="13">CBS 339.88</strain>
    </source>
</reference>
<evidence type="ECO:0000256" key="7">
    <source>
        <dbReference type="ARBA" id="ARBA00022946"/>
    </source>
</evidence>
<dbReference type="STRING" id="685588.A0A067TG42"/>
<evidence type="ECO:0000256" key="3">
    <source>
        <dbReference type="ARBA" id="ARBA00022741"/>
    </source>
</evidence>
<evidence type="ECO:0000256" key="6">
    <source>
        <dbReference type="ARBA" id="ARBA00022840"/>
    </source>
</evidence>
<dbReference type="PROSITE" id="PS51194">
    <property type="entry name" value="HELICASE_CTER"/>
    <property type="match status" value="1"/>
</dbReference>
<dbReference type="GO" id="GO:0000965">
    <property type="term" value="P:mitochondrial RNA 3'-end processing"/>
    <property type="evidence" value="ECO:0007669"/>
    <property type="project" value="TreeGrafter"/>
</dbReference>
<dbReference type="InterPro" id="IPR027417">
    <property type="entry name" value="P-loop_NTPase"/>
</dbReference>
<dbReference type="Pfam" id="PF22527">
    <property type="entry name" value="DEXQc_Suv3"/>
    <property type="match status" value="1"/>
</dbReference>
<dbReference type="EC" id="3.6.4.13" evidence="2"/>
<sequence>MLRSLNSCTKCRLSLQPYIWPEEWLGTNTRITRRHRTSNAGRTPHSTNQILDDLEPFKKSSPQTGRPAQYPRSRPSNRRGESSRRITHQVPNISLSKVVSYFEDHAYSWAVSNLTKQRLVSFGIPSRDAHKLLDGFIENVEAGLLSDPNGYAYYSLEKFSHPHDYDSIDVLYSTIFFSWAAKPANRVYIEQELAVDQRTVHLVQRLVEVTSRLYPADGFPKARAMHRKIILHVGPTNSGKTYHALRALAAAKTGVYAGPLRLLAHEIWDRLNTGQILPAGVEPESNDNGEVADPLKHARVCNMITGEERKLLSPDAPLISCTIEMMSFNTQYEVAVIDEIQMIGNRSRGGGWMNAVLGVCAKEVHLCGEETAVPIVKALLRHTGDEVVVKRYERLTPLVVEKESLGGDFSNVRVGDCIVAFSRNRIFELKRRVEAKTGMRCAVVYGRLPPEIRSEQATLFNNQASGYDVMIGSDAIGMGLNLKIKRVIFEALRKFEEGGMCLLSSSSIKQIAGRAGRFGLHDSDAGGTVTTLHAVDLADLANGLAKPNEPLPYGLIGYSSDLLTSTLSILPPGTSMMVALSAPQYIGRLPPFVRCATHERLSTVTSFIDSEWSHMDNEDKVLLLYAPVPWSDTGTMNIVAKMLIQHAQECSVDIASAIEGQGLMETLQFVEGMMKNQGKELAKFSSSSTTLIQLEAFHKILVFYKWMSFRNPIVYSDPTVTELKERSERVLNWTLEKMSPPKRQFQAAIPNPINENASPPRSSKPKHAPKEDEQTMPYADASRSYNDVNLLPLQLAA</sequence>
<dbReference type="Gene3D" id="1.20.58.1080">
    <property type="match status" value="1"/>
</dbReference>
<evidence type="ECO:0000313" key="13">
    <source>
        <dbReference type="Proteomes" id="UP000027222"/>
    </source>
</evidence>
<dbReference type="Pfam" id="PF12513">
    <property type="entry name" value="SUV3_C"/>
    <property type="match status" value="1"/>
</dbReference>
<dbReference type="Proteomes" id="UP000027222">
    <property type="component" value="Unassembled WGS sequence"/>
</dbReference>
<dbReference type="EMBL" id="KL142370">
    <property type="protein sequence ID" value="KDR82116.1"/>
    <property type="molecule type" value="Genomic_DNA"/>
</dbReference>
<dbReference type="SMART" id="SM00490">
    <property type="entry name" value="HELICc"/>
    <property type="match status" value="1"/>
</dbReference>
<feature type="domain" description="Helicase C-terminal" evidence="11">
    <location>
        <begin position="394"/>
        <end position="559"/>
    </location>
</feature>
<protein>
    <recommendedName>
        <fullName evidence="2">RNA helicase</fullName>
        <ecNumber evidence="2">3.6.4.13</ecNumber>
    </recommendedName>
</protein>
<dbReference type="InterPro" id="IPR044774">
    <property type="entry name" value="Suv3_DEXQc"/>
</dbReference>
<keyword evidence="5" id="KW-0347">Helicase</keyword>
<dbReference type="Gene3D" id="3.40.50.300">
    <property type="entry name" value="P-loop containing nucleotide triphosphate hydrolases"/>
    <property type="match status" value="2"/>
</dbReference>
<feature type="region of interest" description="Disordered" evidence="10">
    <location>
        <begin position="744"/>
        <end position="783"/>
    </location>
</feature>
<dbReference type="OrthoDB" id="6692397at2759"/>
<evidence type="ECO:0000256" key="2">
    <source>
        <dbReference type="ARBA" id="ARBA00012552"/>
    </source>
</evidence>
<dbReference type="PANTHER" id="PTHR12131:SF1">
    <property type="entry name" value="ATP-DEPENDENT RNA HELICASE SUPV3L1, MITOCHONDRIAL-RELATED"/>
    <property type="match status" value="1"/>
</dbReference>
<keyword evidence="13" id="KW-1185">Reference proteome</keyword>
<dbReference type="Pfam" id="PF00271">
    <property type="entry name" value="Helicase_C"/>
    <property type="match status" value="1"/>
</dbReference>
<evidence type="ECO:0000256" key="1">
    <source>
        <dbReference type="ARBA" id="ARBA00004173"/>
    </source>
</evidence>
<evidence type="ECO:0000256" key="8">
    <source>
        <dbReference type="ARBA" id="ARBA00023128"/>
    </source>
</evidence>